<sequence length="68" mass="7426">MQVLKRSKSKLSHALSKLGCQTIEIEEIIMSEEKVNAKLEQAGGKIKEVAADAKDAVKGFVKGLKQDK</sequence>
<dbReference type="AlphaFoldDB" id="B4U2N7"/>
<dbReference type="KEGG" id="sez:Sez_0896"/>
<dbReference type="Proteomes" id="UP000001873">
    <property type="component" value="Chromosome"/>
</dbReference>
<reference evidence="1 2" key="1">
    <citation type="journal article" date="2008" name="PLoS ONE">
        <title>Genome sequence of a lancefield group C Streptococcus zooepidemicus strain causing epidemic nephritis: new information about an old disease.</title>
        <authorList>
            <person name="Beres S.B."/>
            <person name="Sesso R."/>
            <person name="Pinto S.W.L."/>
            <person name="Hoe N.P."/>
            <person name="Porcella S.F."/>
            <person name="Deleo F.R."/>
            <person name="Musser J.M."/>
        </authorList>
    </citation>
    <scope>NUCLEOTIDE SEQUENCE [LARGE SCALE GENOMIC DNA]</scope>
    <source>
        <strain evidence="1 2">MGCS10565</strain>
    </source>
</reference>
<proteinExistence type="predicted"/>
<dbReference type="EMBL" id="CP001129">
    <property type="protein sequence ID" value="ACG62254.1"/>
    <property type="molecule type" value="Genomic_DNA"/>
</dbReference>
<dbReference type="HOGENOM" id="CLU_2792076_0_0_9"/>
<name>B4U2N7_STREM</name>
<evidence type="ECO:0000313" key="2">
    <source>
        <dbReference type="Proteomes" id="UP000001873"/>
    </source>
</evidence>
<gene>
    <name evidence="1" type="ordered locus">Sez_0896</name>
</gene>
<evidence type="ECO:0000313" key="1">
    <source>
        <dbReference type="EMBL" id="ACG62254.1"/>
    </source>
</evidence>
<protein>
    <submittedName>
        <fullName evidence="1">Uncharacterized protein</fullName>
    </submittedName>
</protein>
<accession>B4U2N7</accession>
<organism evidence="1 2">
    <name type="scientific">Streptococcus equi subsp. zooepidemicus (strain MGCS10565)</name>
    <dbReference type="NCBI Taxonomy" id="552526"/>
    <lineage>
        <taxon>Bacteria</taxon>
        <taxon>Bacillati</taxon>
        <taxon>Bacillota</taxon>
        <taxon>Bacilli</taxon>
        <taxon>Lactobacillales</taxon>
        <taxon>Streptococcaceae</taxon>
        <taxon>Streptococcus</taxon>
    </lineage>
</organism>